<organism evidence="2 3">
    <name type="scientific">Pinctada imbricata</name>
    <name type="common">Atlantic pearl-oyster</name>
    <name type="synonym">Pinctada martensii</name>
    <dbReference type="NCBI Taxonomy" id="66713"/>
    <lineage>
        <taxon>Eukaryota</taxon>
        <taxon>Metazoa</taxon>
        <taxon>Spiralia</taxon>
        <taxon>Lophotrochozoa</taxon>
        <taxon>Mollusca</taxon>
        <taxon>Bivalvia</taxon>
        <taxon>Autobranchia</taxon>
        <taxon>Pteriomorphia</taxon>
        <taxon>Pterioida</taxon>
        <taxon>Pterioidea</taxon>
        <taxon>Pteriidae</taxon>
        <taxon>Pinctada</taxon>
    </lineage>
</organism>
<comment type="caution">
    <text evidence="2">The sequence shown here is derived from an EMBL/GenBank/DDBJ whole genome shotgun (WGS) entry which is preliminary data.</text>
</comment>
<feature type="transmembrane region" description="Helical" evidence="1">
    <location>
        <begin position="6"/>
        <end position="27"/>
    </location>
</feature>
<dbReference type="AlphaFoldDB" id="A0AA89CCJ1"/>
<keyword evidence="1" id="KW-0472">Membrane</keyword>
<evidence type="ECO:0000313" key="2">
    <source>
        <dbReference type="EMBL" id="KAK3105788.1"/>
    </source>
</evidence>
<proteinExistence type="predicted"/>
<keyword evidence="1" id="KW-1133">Transmembrane helix</keyword>
<reference evidence="2" key="1">
    <citation type="submission" date="2019-08" db="EMBL/GenBank/DDBJ databases">
        <title>The improved chromosome-level genome for the pearl oyster Pinctada fucata martensii using PacBio sequencing and Hi-C.</title>
        <authorList>
            <person name="Zheng Z."/>
        </authorList>
    </citation>
    <scope>NUCLEOTIDE SEQUENCE</scope>
    <source>
        <strain evidence="2">ZZ-2019</strain>
        <tissue evidence="2">Adductor muscle</tissue>
    </source>
</reference>
<keyword evidence="3" id="KW-1185">Reference proteome</keyword>
<accession>A0AA89CCJ1</accession>
<keyword evidence="1" id="KW-0812">Transmembrane</keyword>
<sequence length="230" mass="26333">MPADIPLYYYWIGGIMIVIILVFFFCFRRRLQNYFSKFKICPRSVKRGTVEDPQCPAPTRPDQPDVQHTVPMRQENDCVPLRHQPDERLSADYLREKCKIFMADDPEVKQTIYSTPWTNQQWIELSSLSRKPPVDNPDGRSAYRLIPREHFNADKSLKQTKISVKDAGKGPLDNDALKEVARKADPVTSGTPVHDVAVRPDVQTSPSLPQTNVIPQSTVKTIYPKINVKE</sequence>
<dbReference type="Proteomes" id="UP001186944">
    <property type="component" value="Unassembled WGS sequence"/>
</dbReference>
<evidence type="ECO:0000313" key="3">
    <source>
        <dbReference type="Proteomes" id="UP001186944"/>
    </source>
</evidence>
<protein>
    <submittedName>
        <fullName evidence="2">Uncharacterized protein</fullName>
    </submittedName>
</protein>
<evidence type="ECO:0000256" key="1">
    <source>
        <dbReference type="SAM" id="Phobius"/>
    </source>
</evidence>
<name>A0AA89CCJ1_PINIB</name>
<dbReference type="EMBL" id="VSWD01000003">
    <property type="protein sequence ID" value="KAK3105788.1"/>
    <property type="molecule type" value="Genomic_DNA"/>
</dbReference>
<gene>
    <name evidence="2" type="ORF">FSP39_005786</name>
</gene>